<dbReference type="PANTHER" id="PTHR43785">
    <property type="entry name" value="GAMMA-GLUTAMYLPUTRESCINE SYNTHETASE"/>
    <property type="match status" value="1"/>
</dbReference>
<feature type="domain" description="GS catalytic" evidence="2">
    <location>
        <begin position="113"/>
        <end position="201"/>
    </location>
</feature>
<protein>
    <recommendedName>
        <fullName evidence="2">GS catalytic domain-containing protein</fullName>
    </recommendedName>
</protein>
<dbReference type="Gene3D" id="3.30.590.10">
    <property type="entry name" value="Glutamine synthetase/guanido kinase, catalytic domain"/>
    <property type="match status" value="1"/>
</dbReference>
<accession>A0A383D6M8</accession>
<proteinExistence type="predicted"/>
<dbReference type="PROSITE" id="PS51987">
    <property type="entry name" value="GS_CATALYTIC"/>
    <property type="match status" value="1"/>
</dbReference>
<dbReference type="Gene3D" id="3.10.20.70">
    <property type="entry name" value="Glutamine synthetase, N-terminal domain"/>
    <property type="match status" value="1"/>
</dbReference>
<dbReference type="PANTHER" id="PTHR43785:SF12">
    <property type="entry name" value="TYPE-1 GLUTAMINE SYNTHETASE 2"/>
    <property type="match status" value="1"/>
</dbReference>
<name>A0A383D6M8_9ZZZZ</name>
<dbReference type="SUPFAM" id="SSF55931">
    <property type="entry name" value="Glutamine synthetase/guanido kinase"/>
    <property type="match status" value="1"/>
</dbReference>
<feature type="non-terminal residue" evidence="3">
    <location>
        <position position="201"/>
    </location>
</feature>
<dbReference type="SUPFAM" id="SSF54368">
    <property type="entry name" value="Glutamine synthetase, N-terminal domain"/>
    <property type="match status" value="1"/>
</dbReference>
<gene>
    <name evidence="3" type="ORF">METZ01_LOCUS492783</name>
</gene>
<dbReference type="Pfam" id="PF00120">
    <property type="entry name" value="Gln-synt_C"/>
    <property type="match status" value="1"/>
</dbReference>
<evidence type="ECO:0000256" key="1">
    <source>
        <dbReference type="ARBA" id="ARBA00022598"/>
    </source>
</evidence>
<dbReference type="GO" id="GO:0004356">
    <property type="term" value="F:glutamine synthetase activity"/>
    <property type="evidence" value="ECO:0007669"/>
    <property type="project" value="InterPro"/>
</dbReference>
<dbReference type="InterPro" id="IPR014746">
    <property type="entry name" value="Gln_synth/guanido_kin_cat_dom"/>
</dbReference>
<dbReference type="AlphaFoldDB" id="A0A383D6M8"/>
<organism evidence="3">
    <name type="scientific">marine metagenome</name>
    <dbReference type="NCBI Taxonomy" id="408172"/>
    <lineage>
        <taxon>unclassified sequences</taxon>
        <taxon>metagenomes</taxon>
        <taxon>ecological metagenomes</taxon>
    </lineage>
</organism>
<evidence type="ECO:0000259" key="2">
    <source>
        <dbReference type="PROSITE" id="PS51987"/>
    </source>
</evidence>
<sequence>MLEQIKRTFQEKGIHKVKLGGFDIDGILRGKYVSIDKFLSVAEKGLGFCDVVFNWDSNDELYGTPAKLTGDGYPDLLAKIDLDTFRQIPWEPDTAFFILDFFHDQETPFPLCPRRLLRTVIDQANEMGFQPFASLEYEYFLFKETADSLEEKGFKNLVPMSPGAFGYSVLRASAAAEFVHTVIDSMAEYDVTLEGIHTETG</sequence>
<dbReference type="InterPro" id="IPR008146">
    <property type="entry name" value="Gln_synth_cat_dom"/>
</dbReference>
<reference evidence="3" key="1">
    <citation type="submission" date="2018-05" db="EMBL/GenBank/DDBJ databases">
        <authorList>
            <person name="Lanie J.A."/>
            <person name="Ng W.-L."/>
            <person name="Kazmierczak K.M."/>
            <person name="Andrzejewski T.M."/>
            <person name="Davidsen T.M."/>
            <person name="Wayne K.J."/>
            <person name="Tettelin H."/>
            <person name="Glass J.I."/>
            <person name="Rusch D."/>
            <person name="Podicherti R."/>
            <person name="Tsui H.-C.T."/>
            <person name="Winkler M.E."/>
        </authorList>
    </citation>
    <scope>NUCLEOTIDE SEQUENCE</scope>
</reference>
<dbReference type="InterPro" id="IPR036651">
    <property type="entry name" value="Gln_synt_N_sf"/>
</dbReference>
<dbReference type="GO" id="GO:0006542">
    <property type="term" value="P:glutamine biosynthetic process"/>
    <property type="evidence" value="ECO:0007669"/>
    <property type="project" value="InterPro"/>
</dbReference>
<dbReference type="EMBL" id="UINC01214617">
    <property type="protein sequence ID" value="SVE39929.1"/>
    <property type="molecule type" value="Genomic_DNA"/>
</dbReference>
<evidence type="ECO:0000313" key="3">
    <source>
        <dbReference type="EMBL" id="SVE39929.1"/>
    </source>
</evidence>
<keyword evidence="1" id="KW-0436">Ligase</keyword>